<protein>
    <submittedName>
        <fullName evidence="1">Uncharacterized protein</fullName>
    </submittedName>
</protein>
<organism evidence="1 2">
    <name type="scientific">Salmonella enterica subsp. enterica serovar Cubana str. 76814</name>
    <dbReference type="NCBI Taxonomy" id="1192560"/>
    <lineage>
        <taxon>Bacteria</taxon>
        <taxon>Pseudomonadati</taxon>
        <taxon>Pseudomonadota</taxon>
        <taxon>Gammaproteobacteria</taxon>
        <taxon>Enterobacterales</taxon>
        <taxon>Enterobacteriaceae</taxon>
        <taxon>Salmonella</taxon>
    </lineage>
</organism>
<proteinExistence type="predicted"/>
<evidence type="ECO:0000313" key="1">
    <source>
        <dbReference type="EMBL" id="ETA85347.1"/>
    </source>
</evidence>
<comment type="caution">
    <text evidence="1">The sequence shown here is derived from an EMBL/GenBank/DDBJ whole genome shotgun (WGS) entry which is preliminary data.</text>
</comment>
<dbReference type="AlphaFoldDB" id="V7IKC8"/>
<dbReference type="Proteomes" id="UP000018534">
    <property type="component" value="Unassembled WGS sequence"/>
</dbReference>
<evidence type="ECO:0000313" key="2">
    <source>
        <dbReference type="Proteomes" id="UP000018534"/>
    </source>
</evidence>
<dbReference type="EMBL" id="AZGR01000162">
    <property type="protein sequence ID" value="ETA85347.1"/>
    <property type="molecule type" value="Genomic_DNA"/>
</dbReference>
<reference evidence="1 2" key="1">
    <citation type="journal article" date="2014" name="Genome Announc.">
        <title>Whole-Genome Sequencing of Salmonella enterica subsp. enterica Serovar Cubana Strains Isolated from Agricultural Sources.</title>
        <authorList>
            <person name="Benahmed F.H."/>
            <person name="Gopinath G.R."/>
            <person name="Wang H."/>
            <person name="Jean-Gilles Beaubrun J."/>
            <person name="Grim C."/>
            <person name="Cheng C.M."/>
            <person name="McClelland M."/>
            <person name="Ayers S."/>
            <person name="Abbott J."/>
            <person name="Desai P."/>
            <person name="Frye J.G."/>
            <person name="Weinstock G."/>
            <person name="Hammack T.S."/>
            <person name="Hanes D.E."/>
            <person name="Rasmussen M.A."/>
            <person name="Davidson M.K."/>
        </authorList>
    </citation>
    <scope>NUCLEOTIDE SEQUENCE [LARGE SCALE GENOMIC DNA]</scope>
    <source>
        <strain evidence="1">76814</strain>
    </source>
</reference>
<name>V7IKC8_SALET</name>
<gene>
    <name evidence="1" type="ORF">A628_04712</name>
</gene>
<sequence>MRNRSGFTQLTTDFPLMKKNATRKDGVAVKQTVISPGKTRY</sequence>
<dbReference type="HOGENOM" id="CLU_3276358_0_0_6"/>
<accession>V7IKC8</accession>